<reference evidence="2 3" key="1">
    <citation type="submission" date="2016-03" db="EMBL/GenBank/DDBJ databases">
        <authorList>
            <person name="Ploux O."/>
        </authorList>
    </citation>
    <scope>NUCLEOTIDE SEQUENCE [LARGE SCALE GENOMIC DNA]</scope>
    <source>
        <strain evidence="2 3">R0</strain>
    </source>
</reference>
<protein>
    <recommendedName>
        <fullName evidence="4">DUF2147 domain-containing protein</fullName>
    </recommendedName>
</protein>
<keyword evidence="1" id="KW-0732">Signal</keyword>
<dbReference type="Proteomes" id="UP000075320">
    <property type="component" value="Unassembled WGS sequence"/>
</dbReference>
<accession>A0A150WQ69</accession>
<evidence type="ECO:0000313" key="3">
    <source>
        <dbReference type="Proteomes" id="UP000075320"/>
    </source>
</evidence>
<organism evidence="2 3">
    <name type="scientific">Bdellovibrio bacteriovorus</name>
    <dbReference type="NCBI Taxonomy" id="959"/>
    <lineage>
        <taxon>Bacteria</taxon>
        <taxon>Pseudomonadati</taxon>
        <taxon>Bdellovibrionota</taxon>
        <taxon>Bdellovibrionia</taxon>
        <taxon>Bdellovibrionales</taxon>
        <taxon>Pseudobdellovibrionaceae</taxon>
        <taxon>Bdellovibrio</taxon>
    </lineage>
</organism>
<proteinExistence type="predicted"/>
<feature type="chain" id="PRO_5007573429" description="DUF2147 domain-containing protein" evidence="1">
    <location>
        <begin position="19"/>
        <end position="174"/>
    </location>
</feature>
<evidence type="ECO:0000256" key="1">
    <source>
        <dbReference type="SAM" id="SignalP"/>
    </source>
</evidence>
<keyword evidence="3" id="KW-1185">Reference proteome</keyword>
<dbReference type="RefSeq" id="WP_061833910.1">
    <property type="nucleotide sequence ID" value="NZ_LUKE01000001.1"/>
</dbReference>
<gene>
    <name evidence="2" type="ORF">AZI86_04635</name>
</gene>
<evidence type="ECO:0000313" key="2">
    <source>
        <dbReference type="EMBL" id="KYG66345.1"/>
    </source>
</evidence>
<dbReference type="EMBL" id="LUKE01000001">
    <property type="protein sequence ID" value="KYG66345.1"/>
    <property type="molecule type" value="Genomic_DNA"/>
</dbReference>
<comment type="caution">
    <text evidence="2">The sequence shown here is derived from an EMBL/GenBank/DDBJ whole genome shotgun (WGS) entry which is preliminary data.</text>
</comment>
<feature type="signal peptide" evidence="1">
    <location>
        <begin position="1"/>
        <end position="18"/>
    </location>
</feature>
<sequence>MKALFLVLSLLMTSSAFAYSQLEGAWYGNDGKYVELIEFNGAITVHTRSYYHNGAPSDYFFEFQIPQDRDVQIGEVIQGRLRSIDGYYGCLFDEEAQMTLDFDGSLKMNFPLLVFHREIRSERERVGTGYHRQVDWTRWGFVESVYRFPIERWRVVSSKCVIDRKINTTSRLTR</sequence>
<evidence type="ECO:0008006" key="4">
    <source>
        <dbReference type="Google" id="ProtNLM"/>
    </source>
</evidence>
<name>A0A150WQ69_BDEBC</name>
<dbReference type="AlphaFoldDB" id="A0A150WQ69"/>